<dbReference type="PANTHER" id="PTHR30087">
    <property type="entry name" value="INNER MEMBRANE PROTEIN"/>
    <property type="match status" value="1"/>
</dbReference>
<evidence type="ECO:0000313" key="2">
    <source>
        <dbReference type="Proteomes" id="UP000600247"/>
    </source>
</evidence>
<sequence length="151" mass="16105">MIIVSSCLAGLACRYNGTDSLSEKIKSLVQEGKAVMVCPELLGGFVTPREPAEIIGGTGEDVLEGKASVVEKSGGDVTALYLDGAQKTLELARKYDATTIVLKEYSPSCGSGMIYDGSFDNQRMEGVGVTTALLRREGFEVISELELGERF</sequence>
<dbReference type="AlphaFoldDB" id="A0A917HB89"/>
<dbReference type="InterPro" id="IPR007553">
    <property type="entry name" value="2-thiour_desulf"/>
</dbReference>
<comment type="caution">
    <text evidence="1">The sequence shown here is derived from an EMBL/GenBank/DDBJ whole genome shotgun (WGS) entry which is preliminary data.</text>
</comment>
<dbReference type="PANTHER" id="PTHR30087:SF1">
    <property type="entry name" value="HYPOTHETICAL CYTOSOLIC PROTEIN"/>
    <property type="match status" value="1"/>
</dbReference>
<evidence type="ECO:0008006" key="3">
    <source>
        <dbReference type="Google" id="ProtNLM"/>
    </source>
</evidence>
<keyword evidence="2" id="KW-1185">Reference proteome</keyword>
<evidence type="ECO:0000313" key="1">
    <source>
        <dbReference type="EMBL" id="GGG72989.1"/>
    </source>
</evidence>
<gene>
    <name evidence="1" type="primary">ybbK</name>
    <name evidence="1" type="ORF">GCM10010918_31230</name>
</gene>
<proteinExistence type="predicted"/>
<protein>
    <recommendedName>
        <fullName evidence="3">DUF523 domain-containing protein</fullName>
    </recommendedName>
</protein>
<reference evidence="1 2" key="1">
    <citation type="journal article" date="2014" name="Int. J. Syst. Evol. Microbiol.">
        <title>Complete genome sequence of Corynebacterium casei LMG S-19264T (=DSM 44701T), isolated from a smear-ripened cheese.</title>
        <authorList>
            <consortium name="US DOE Joint Genome Institute (JGI-PGF)"/>
            <person name="Walter F."/>
            <person name="Albersmeier A."/>
            <person name="Kalinowski J."/>
            <person name="Ruckert C."/>
        </authorList>
    </citation>
    <scope>NUCLEOTIDE SEQUENCE [LARGE SCALE GENOMIC DNA]</scope>
    <source>
        <strain evidence="1 2">CGMCC 1.15286</strain>
    </source>
</reference>
<name>A0A917HB89_9BACL</name>
<organism evidence="1 2">
    <name type="scientific">Paenibacillus radicis</name>
    <name type="common">ex Gao et al. 2016</name>
    <dbReference type="NCBI Taxonomy" id="1737354"/>
    <lineage>
        <taxon>Bacteria</taxon>
        <taxon>Bacillati</taxon>
        <taxon>Bacillota</taxon>
        <taxon>Bacilli</taxon>
        <taxon>Bacillales</taxon>
        <taxon>Paenibacillaceae</taxon>
        <taxon>Paenibacillus</taxon>
    </lineage>
</organism>
<dbReference type="RefSeq" id="WP_188890116.1">
    <property type="nucleotide sequence ID" value="NZ_BMHY01000005.1"/>
</dbReference>
<dbReference type="EMBL" id="BMHY01000005">
    <property type="protein sequence ID" value="GGG72989.1"/>
    <property type="molecule type" value="Genomic_DNA"/>
</dbReference>
<dbReference type="Proteomes" id="UP000600247">
    <property type="component" value="Unassembled WGS sequence"/>
</dbReference>
<accession>A0A917HB89</accession>
<dbReference type="Pfam" id="PF04463">
    <property type="entry name" value="2-thiour_desulf"/>
    <property type="match status" value="1"/>
</dbReference>